<keyword evidence="4" id="KW-0249">Electron transport</keyword>
<dbReference type="PROSITE" id="PS51007">
    <property type="entry name" value="CYTC"/>
    <property type="match status" value="2"/>
</dbReference>
<keyword evidence="9" id="KW-1185">Reference proteome</keyword>
<evidence type="ECO:0000256" key="5">
    <source>
        <dbReference type="ARBA" id="ARBA00023004"/>
    </source>
</evidence>
<dbReference type="Gene3D" id="1.10.760.10">
    <property type="entry name" value="Cytochrome c-like domain"/>
    <property type="match status" value="2"/>
</dbReference>
<feature type="domain" description="Cytochrome c" evidence="7">
    <location>
        <begin position="146"/>
        <end position="234"/>
    </location>
</feature>
<dbReference type="GO" id="GO:0046872">
    <property type="term" value="F:metal ion binding"/>
    <property type="evidence" value="ECO:0007669"/>
    <property type="project" value="UniProtKB-KW"/>
</dbReference>
<dbReference type="GO" id="GO:0009055">
    <property type="term" value="F:electron transfer activity"/>
    <property type="evidence" value="ECO:0007669"/>
    <property type="project" value="InterPro"/>
</dbReference>
<evidence type="ECO:0000256" key="3">
    <source>
        <dbReference type="ARBA" id="ARBA00022723"/>
    </source>
</evidence>
<dbReference type="OrthoDB" id="9773456at2"/>
<evidence type="ECO:0000313" key="9">
    <source>
        <dbReference type="Proteomes" id="UP000071778"/>
    </source>
</evidence>
<feature type="domain" description="Cytochrome c" evidence="7">
    <location>
        <begin position="52"/>
        <end position="136"/>
    </location>
</feature>
<keyword evidence="3 6" id="KW-0479">Metal-binding</keyword>
<dbReference type="PANTHER" id="PTHR33751">
    <property type="entry name" value="CBB3-TYPE CYTOCHROME C OXIDASE SUBUNIT FIXP"/>
    <property type="match status" value="1"/>
</dbReference>
<evidence type="ECO:0000256" key="2">
    <source>
        <dbReference type="ARBA" id="ARBA00022617"/>
    </source>
</evidence>
<accession>A0A127QIZ8</accession>
<dbReference type="AlphaFoldDB" id="A0A127QIZ8"/>
<dbReference type="RefSeq" id="WP_082797864.1">
    <property type="nucleotide sequence ID" value="NZ_CP013233.1"/>
</dbReference>
<keyword evidence="1" id="KW-0813">Transport</keyword>
<keyword evidence="5 6" id="KW-0408">Iron</keyword>
<dbReference type="InterPro" id="IPR036909">
    <property type="entry name" value="Cyt_c-like_dom_sf"/>
</dbReference>
<evidence type="ECO:0000256" key="1">
    <source>
        <dbReference type="ARBA" id="ARBA00022448"/>
    </source>
</evidence>
<evidence type="ECO:0000256" key="6">
    <source>
        <dbReference type="PROSITE-ProRule" id="PRU00433"/>
    </source>
</evidence>
<dbReference type="InterPro" id="IPR050597">
    <property type="entry name" value="Cytochrome_c_Oxidase_Subunit"/>
</dbReference>
<organism evidence="8 9">
    <name type="scientific">Collimonas arenae</name>
    <dbReference type="NCBI Taxonomy" id="279058"/>
    <lineage>
        <taxon>Bacteria</taxon>
        <taxon>Pseudomonadati</taxon>
        <taxon>Pseudomonadota</taxon>
        <taxon>Betaproteobacteria</taxon>
        <taxon>Burkholderiales</taxon>
        <taxon>Oxalobacteraceae</taxon>
        <taxon>Collimonas</taxon>
    </lineage>
</organism>
<keyword evidence="2 6" id="KW-0349">Heme</keyword>
<sequence>MKNRDSDHTKPPGTTVTPCADLRRKVAYFSLSLIIVASMAACNLPERSRSLGDPGVAAKTLALQVCSNCHGVQGVSVSPNFPNLAAQSQPYLVEQLKSFKSHGRSDPAGFEYMWGISARLSDEQINGLAAYFSSQPPASGKPGEPALLNEGRKIFAQGIVASNTPACAGCHGAHGEGIQQFPRLAGQHADYIVKQLMVFQRTDERPEGAMMKGITHELTPQDMRNVAAYVESMAAAQ</sequence>
<dbReference type="InterPro" id="IPR009056">
    <property type="entry name" value="Cyt_c-like_dom"/>
</dbReference>
<dbReference type="SUPFAM" id="SSF46626">
    <property type="entry name" value="Cytochrome c"/>
    <property type="match status" value="2"/>
</dbReference>
<evidence type="ECO:0000256" key="4">
    <source>
        <dbReference type="ARBA" id="ARBA00022982"/>
    </source>
</evidence>
<reference evidence="8 9" key="1">
    <citation type="submission" date="2015-11" db="EMBL/GenBank/DDBJ databases">
        <title>Exploring the genomic traits of fungus-feeding bacterial genus Collimonas.</title>
        <authorList>
            <person name="Song C."/>
            <person name="Schmidt R."/>
            <person name="de Jager V."/>
            <person name="Krzyzanowska D."/>
            <person name="Jongedijk E."/>
            <person name="Cankar K."/>
            <person name="Beekwilder J."/>
            <person name="van Veen A."/>
            <person name="de Boer W."/>
            <person name="van Veen J.A."/>
            <person name="Garbeva P."/>
        </authorList>
    </citation>
    <scope>NUCLEOTIDE SEQUENCE [LARGE SCALE GENOMIC DNA]</scope>
    <source>
        <strain evidence="8 9">Ter282</strain>
    </source>
</reference>
<protein>
    <submittedName>
        <fullName evidence="8">Cytochrome c family protein</fullName>
    </submittedName>
</protein>
<gene>
    <name evidence="8" type="ORF">CAter282_2244</name>
</gene>
<evidence type="ECO:0000259" key="7">
    <source>
        <dbReference type="PROSITE" id="PS51007"/>
    </source>
</evidence>
<dbReference type="PATRIC" id="fig|279058.18.peg.2211"/>
<dbReference type="Proteomes" id="UP000071778">
    <property type="component" value="Chromosome"/>
</dbReference>
<dbReference type="PANTHER" id="PTHR33751:SF9">
    <property type="entry name" value="CYTOCHROME C4"/>
    <property type="match status" value="1"/>
</dbReference>
<evidence type="ECO:0000313" key="8">
    <source>
        <dbReference type="EMBL" id="AMP09994.1"/>
    </source>
</evidence>
<dbReference type="EMBL" id="CP013235">
    <property type="protein sequence ID" value="AMP09994.1"/>
    <property type="molecule type" value="Genomic_DNA"/>
</dbReference>
<proteinExistence type="predicted"/>
<dbReference type="Pfam" id="PF00034">
    <property type="entry name" value="Cytochrom_C"/>
    <property type="match status" value="2"/>
</dbReference>
<name>A0A127QIZ8_9BURK</name>
<dbReference type="GO" id="GO:0020037">
    <property type="term" value="F:heme binding"/>
    <property type="evidence" value="ECO:0007669"/>
    <property type="project" value="InterPro"/>
</dbReference>